<reference evidence="2" key="1">
    <citation type="submission" date="2016-11" db="EMBL/GenBank/DDBJ databases">
        <authorList>
            <person name="Varghese N."/>
            <person name="Submissions S."/>
        </authorList>
    </citation>
    <scope>NUCLEOTIDE SEQUENCE [LARGE SCALE GENOMIC DNA]</scope>
    <source>
        <strain evidence="2">DSM 19741</strain>
    </source>
</reference>
<evidence type="ECO:0000313" key="1">
    <source>
        <dbReference type="EMBL" id="SHG00087.1"/>
    </source>
</evidence>
<protein>
    <submittedName>
        <fullName evidence="1">Uncharacterized protein</fullName>
    </submittedName>
</protein>
<dbReference type="STRING" id="271157.SAMN05444396_103351"/>
<sequence>MTVNGVVDIVAHSMGFAYSLGMIEVLQQEGITIGNYYVLAPENACSGSVLSGLEDRTWQYGSDERTTKENPIEIQDGVAPQCAMNGIDDLKRIKIPIKQRTPEQLGFTASHSIVNYDWIFSTITKEQKGYVKTRN</sequence>
<accession>A0A1M5G8K8</accession>
<dbReference type="AlphaFoldDB" id="A0A1M5G8K8"/>
<organism evidence="1 2">
    <name type="scientific">Flavobacterium segetis</name>
    <dbReference type="NCBI Taxonomy" id="271157"/>
    <lineage>
        <taxon>Bacteria</taxon>
        <taxon>Pseudomonadati</taxon>
        <taxon>Bacteroidota</taxon>
        <taxon>Flavobacteriia</taxon>
        <taxon>Flavobacteriales</taxon>
        <taxon>Flavobacteriaceae</taxon>
        <taxon>Flavobacterium</taxon>
    </lineage>
</organism>
<gene>
    <name evidence="1" type="ORF">SAMN05444396_103351</name>
</gene>
<proteinExistence type="predicted"/>
<name>A0A1M5G8K8_9FLAO</name>
<dbReference type="Proteomes" id="UP000184036">
    <property type="component" value="Unassembled WGS sequence"/>
</dbReference>
<keyword evidence="2" id="KW-1185">Reference proteome</keyword>
<dbReference type="EMBL" id="FQWE01000003">
    <property type="protein sequence ID" value="SHG00087.1"/>
    <property type="molecule type" value="Genomic_DNA"/>
</dbReference>
<evidence type="ECO:0000313" key="2">
    <source>
        <dbReference type="Proteomes" id="UP000184036"/>
    </source>
</evidence>